<dbReference type="GO" id="GO:0003964">
    <property type="term" value="F:RNA-directed DNA polymerase activity"/>
    <property type="evidence" value="ECO:0007669"/>
    <property type="project" value="UniProtKB-KW"/>
</dbReference>
<accession>A0A5B6W7N3</accession>
<evidence type="ECO:0000313" key="2">
    <source>
        <dbReference type="Proteomes" id="UP000325315"/>
    </source>
</evidence>
<comment type="caution">
    <text evidence="1">The sequence shown here is derived from an EMBL/GenBank/DDBJ whole genome shotgun (WGS) entry which is preliminary data.</text>
</comment>
<name>A0A5B6W7N3_9ROSI</name>
<dbReference type="EMBL" id="SMMG02000004">
    <property type="protein sequence ID" value="KAA3477690.1"/>
    <property type="molecule type" value="Genomic_DNA"/>
</dbReference>
<dbReference type="OrthoDB" id="1001388at2759"/>
<keyword evidence="2" id="KW-1185">Reference proteome</keyword>
<dbReference type="InterPro" id="IPR036691">
    <property type="entry name" value="Endo/exonu/phosph_ase_sf"/>
</dbReference>
<evidence type="ECO:0000313" key="1">
    <source>
        <dbReference type="EMBL" id="KAA3477690.1"/>
    </source>
</evidence>
<keyword evidence="1" id="KW-0548">Nucleotidyltransferase</keyword>
<reference evidence="2" key="1">
    <citation type="journal article" date="2019" name="Plant Biotechnol. J.">
        <title>Genome sequencing of the Australian wild diploid species Gossypium australe highlights disease resistance and delayed gland morphogenesis.</title>
        <authorList>
            <person name="Cai Y."/>
            <person name="Cai X."/>
            <person name="Wang Q."/>
            <person name="Wang P."/>
            <person name="Zhang Y."/>
            <person name="Cai C."/>
            <person name="Xu Y."/>
            <person name="Wang K."/>
            <person name="Zhou Z."/>
            <person name="Wang C."/>
            <person name="Geng S."/>
            <person name="Li B."/>
            <person name="Dong Q."/>
            <person name="Hou Y."/>
            <person name="Wang H."/>
            <person name="Ai P."/>
            <person name="Liu Z."/>
            <person name="Yi F."/>
            <person name="Sun M."/>
            <person name="An G."/>
            <person name="Cheng J."/>
            <person name="Zhang Y."/>
            <person name="Shi Q."/>
            <person name="Xie Y."/>
            <person name="Shi X."/>
            <person name="Chang Y."/>
            <person name="Huang F."/>
            <person name="Chen Y."/>
            <person name="Hong S."/>
            <person name="Mi L."/>
            <person name="Sun Q."/>
            <person name="Zhang L."/>
            <person name="Zhou B."/>
            <person name="Peng R."/>
            <person name="Zhang X."/>
            <person name="Liu F."/>
        </authorList>
    </citation>
    <scope>NUCLEOTIDE SEQUENCE [LARGE SCALE GENOMIC DNA]</scope>
    <source>
        <strain evidence="2">cv. PA1801</strain>
    </source>
</reference>
<dbReference type="AlphaFoldDB" id="A0A5B6W7N3"/>
<sequence length="136" mass="16186">MGNPRARRCLLHVLRETNPNVAFFMETKLHSSKMEKVMRSWGMLEGIDISSDGWKQGFKVVLRSFSMNHIDVNVEGDMEDIRWRFTGFYGHLVENLRYYSWDLLRDLSIKSNEPWLVLEDLNEIMYSIKRKRKIEG</sequence>
<proteinExistence type="predicted"/>
<protein>
    <submittedName>
        <fullName evidence="1">Reverse transcriptase</fullName>
    </submittedName>
</protein>
<gene>
    <name evidence="1" type="ORF">EPI10_011563</name>
</gene>
<keyword evidence="1" id="KW-0808">Transferase</keyword>
<dbReference type="Gene3D" id="3.60.10.10">
    <property type="entry name" value="Endonuclease/exonuclease/phosphatase"/>
    <property type="match status" value="1"/>
</dbReference>
<keyword evidence="1" id="KW-0695">RNA-directed DNA polymerase</keyword>
<dbReference type="SUPFAM" id="SSF56219">
    <property type="entry name" value="DNase I-like"/>
    <property type="match status" value="1"/>
</dbReference>
<organism evidence="1 2">
    <name type="scientific">Gossypium australe</name>
    <dbReference type="NCBI Taxonomy" id="47621"/>
    <lineage>
        <taxon>Eukaryota</taxon>
        <taxon>Viridiplantae</taxon>
        <taxon>Streptophyta</taxon>
        <taxon>Embryophyta</taxon>
        <taxon>Tracheophyta</taxon>
        <taxon>Spermatophyta</taxon>
        <taxon>Magnoliopsida</taxon>
        <taxon>eudicotyledons</taxon>
        <taxon>Gunneridae</taxon>
        <taxon>Pentapetalae</taxon>
        <taxon>rosids</taxon>
        <taxon>malvids</taxon>
        <taxon>Malvales</taxon>
        <taxon>Malvaceae</taxon>
        <taxon>Malvoideae</taxon>
        <taxon>Gossypium</taxon>
    </lineage>
</organism>
<dbReference type="Proteomes" id="UP000325315">
    <property type="component" value="Unassembled WGS sequence"/>
</dbReference>